<proteinExistence type="predicted"/>
<accession>A0ACB8CWI3</accession>
<organism evidence="1 2">
    <name type="scientific">Dermacentor silvarum</name>
    <name type="common">Tick</name>
    <dbReference type="NCBI Taxonomy" id="543639"/>
    <lineage>
        <taxon>Eukaryota</taxon>
        <taxon>Metazoa</taxon>
        <taxon>Ecdysozoa</taxon>
        <taxon>Arthropoda</taxon>
        <taxon>Chelicerata</taxon>
        <taxon>Arachnida</taxon>
        <taxon>Acari</taxon>
        <taxon>Parasitiformes</taxon>
        <taxon>Ixodida</taxon>
        <taxon>Ixodoidea</taxon>
        <taxon>Ixodidae</taxon>
        <taxon>Rhipicephalinae</taxon>
        <taxon>Dermacentor</taxon>
    </lineage>
</organism>
<comment type="caution">
    <text evidence="1">The sequence shown here is derived from an EMBL/GenBank/DDBJ whole genome shotgun (WGS) entry which is preliminary data.</text>
</comment>
<dbReference type="Proteomes" id="UP000821865">
    <property type="component" value="Chromosome 4"/>
</dbReference>
<sequence length="276" mass="30665">MSRLLDVRPVHNLRDIERLTTLYGEIRSGVRSLEALGLSLSTYGAMLLTVLRKSISSELCLAYFRRKAASPEMREDELLGFLDFMRGEVESRERAQSALRQVHHDAAIKQKAPIHSGIRPQIPLAYVLTVTGGEEPFAFSDAEGHQQANCVALVLTNKKEVMSRERRCYKCAKKNHHAAEGRTARWHGMSVCGRPAQECSGEKVSRRLNLRAQEGRRSPFTPLEARGHLRKAGIIASNAGCETGATIPESASKHYRDPRSAETSCHHLTTARPASI</sequence>
<reference evidence="1" key="1">
    <citation type="submission" date="2020-05" db="EMBL/GenBank/DDBJ databases">
        <title>Large-scale comparative analyses of tick genomes elucidate their genetic diversity and vector capacities.</title>
        <authorList>
            <person name="Jia N."/>
            <person name="Wang J."/>
            <person name="Shi W."/>
            <person name="Du L."/>
            <person name="Sun Y."/>
            <person name="Zhan W."/>
            <person name="Jiang J."/>
            <person name="Wang Q."/>
            <person name="Zhang B."/>
            <person name="Ji P."/>
            <person name="Sakyi L.B."/>
            <person name="Cui X."/>
            <person name="Yuan T."/>
            <person name="Jiang B."/>
            <person name="Yang W."/>
            <person name="Lam T.T.-Y."/>
            <person name="Chang Q."/>
            <person name="Ding S."/>
            <person name="Wang X."/>
            <person name="Zhu J."/>
            <person name="Ruan X."/>
            <person name="Zhao L."/>
            <person name="Wei J."/>
            <person name="Que T."/>
            <person name="Du C."/>
            <person name="Cheng J."/>
            <person name="Dai P."/>
            <person name="Han X."/>
            <person name="Huang E."/>
            <person name="Gao Y."/>
            <person name="Liu J."/>
            <person name="Shao H."/>
            <person name="Ye R."/>
            <person name="Li L."/>
            <person name="Wei W."/>
            <person name="Wang X."/>
            <person name="Wang C."/>
            <person name="Yang T."/>
            <person name="Huo Q."/>
            <person name="Li W."/>
            <person name="Guo W."/>
            <person name="Chen H."/>
            <person name="Zhou L."/>
            <person name="Ni X."/>
            <person name="Tian J."/>
            <person name="Zhou Y."/>
            <person name="Sheng Y."/>
            <person name="Liu T."/>
            <person name="Pan Y."/>
            <person name="Xia L."/>
            <person name="Li J."/>
            <person name="Zhao F."/>
            <person name="Cao W."/>
        </authorList>
    </citation>
    <scope>NUCLEOTIDE SEQUENCE</scope>
    <source>
        <strain evidence="1">Dsil-2018</strain>
    </source>
</reference>
<evidence type="ECO:0000313" key="1">
    <source>
        <dbReference type="EMBL" id="KAH7953549.1"/>
    </source>
</evidence>
<name>A0ACB8CWI3_DERSI</name>
<protein>
    <submittedName>
        <fullName evidence="1">Uncharacterized protein</fullName>
    </submittedName>
</protein>
<evidence type="ECO:0000313" key="2">
    <source>
        <dbReference type="Proteomes" id="UP000821865"/>
    </source>
</evidence>
<keyword evidence="2" id="KW-1185">Reference proteome</keyword>
<gene>
    <name evidence="1" type="ORF">HPB49_010070</name>
</gene>
<dbReference type="EMBL" id="CM023473">
    <property type="protein sequence ID" value="KAH7953549.1"/>
    <property type="molecule type" value="Genomic_DNA"/>
</dbReference>